<name>A0A382N0F6_9ZZZZ</name>
<dbReference type="EMBL" id="UINC01097151">
    <property type="protein sequence ID" value="SVC54619.1"/>
    <property type="molecule type" value="Genomic_DNA"/>
</dbReference>
<feature type="non-terminal residue" evidence="1">
    <location>
        <position position="23"/>
    </location>
</feature>
<accession>A0A382N0F6</accession>
<dbReference type="AlphaFoldDB" id="A0A382N0F6"/>
<reference evidence="1" key="1">
    <citation type="submission" date="2018-05" db="EMBL/GenBank/DDBJ databases">
        <authorList>
            <person name="Lanie J.A."/>
            <person name="Ng W.-L."/>
            <person name="Kazmierczak K.M."/>
            <person name="Andrzejewski T.M."/>
            <person name="Davidsen T.M."/>
            <person name="Wayne K.J."/>
            <person name="Tettelin H."/>
            <person name="Glass J.I."/>
            <person name="Rusch D."/>
            <person name="Podicherti R."/>
            <person name="Tsui H.-C.T."/>
            <person name="Winkler M.E."/>
        </authorList>
    </citation>
    <scope>NUCLEOTIDE SEQUENCE</scope>
</reference>
<gene>
    <name evidence="1" type="ORF">METZ01_LOCUS307473</name>
</gene>
<proteinExistence type="predicted"/>
<organism evidence="1">
    <name type="scientific">marine metagenome</name>
    <dbReference type="NCBI Taxonomy" id="408172"/>
    <lineage>
        <taxon>unclassified sequences</taxon>
        <taxon>metagenomes</taxon>
        <taxon>ecological metagenomes</taxon>
    </lineage>
</organism>
<evidence type="ECO:0000313" key="1">
    <source>
        <dbReference type="EMBL" id="SVC54619.1"/>
    </source>
</evidence>
<protein>
    <submittedName>
        <fullName evidence="1">Uncharacterized protein</fullName>
    </submittedName>
</protein>
<sequence length="23" mass="2680">MAEQGVYFIFITRFLAIAEMISE</sequence>